<reference evidence="1" key="1">
    <citation type="journal article" date="2015" name="Nature">
        <title>Complex archaea that bridge the gap between prokaryotes and eukaryotes.</title>
        <authorList>
            <person name="Spang A."/>
            <person name="Saw J.H."/>
            <person name="Jorgensen S.L."/>
            <person name="Zaremba-Niedzwiedzka K."/>
            <person name="Martijn J."/>
            <person name="Lind A.E."/>
            <person name="van Eijk R."/>
            <person name="Schleper C."/>
            <person name="Guy L."/>
            <person name="Ettema T.J."/>
        </authorList>
    </citation>
    <scope>NUCLEOTIDE SEQUENCE</scope>
</reference>
<dbReference type="AlphaFoldDB" id="A0A0F9LCJ7"/>
<name>A0A0F9LCJ7_9ZZZZ</name>
<sequence>MCEEVSLWQALPEEMTSLQAFTWRELNSLAFTSGSAYIAFADGECPEEYTHDGSNTTITLKNLGAKKTLSISDIMHSRAVAGANWHGVNTLLGGFPSGEGAPGGSDAATFEMERVADVKEKEVRLSMTLVLNGWDRLLALGDTNSNTLEFDGFEQWAANNSCTMHTNGTGTVSGSFSSTTFDRWLAESCAKPTHLFGHPAAIQELMAAYFQLGFQGSQIVNFQDGDRIVPGFNFAGFVNTGVGRLAVVADNNFTRANAAGGAFSASIWAMRMNHNGVPLVYKLTQIPLALKDLVPGCTAISFEVWTKTSLIIKHCCAQGEWTSLFTGRIVSTCTAIG</sequence>
<dbReference type="EMBL" id="LAZR01006367">
    <property type="protein sequence ID" value="KKM92629.1"/>
    <property type="molecule type" value="Genomic_DNA"/>
</dbReference>
<protein>
    <submittedName>
        <fullName evidence="1">Uncharacterized protein</fullName>
    </submittedName>
</protein>
<accession>A0A0F9LCJ7</accession>
<evidence type="ECO:0000313" key="1">
    <source>
        <dbReference type="EMBL" id="KKM92629.1"/>
    </source>
</evidence>
<gene>
    <name evidence="1" type="ORF">LCGC14_1216510</name>
</gene>
<organism evidence="1">
    <name type="scientific">marine sediment metagenome</name>
    <dbReference type="NCBI Taxonomy" id="412755"/>
    <lineage>
        <taxon>unclassified sequences</taxon>
        <taxon>metagenomes</taxon>
        <taxon>ecological metagenomes</taxon>
    </lineage>
</organism>
<comment type="caution">
    <text evidence="1">The sequence shown here is derived from an EMBL/GenBank/DDBJ whole genome shotgun (WGS) entry which is preliminary data.</text>
</comment>
<proteinExistence type="predicted"/>